<sequence>MLTPDMSVAQWWILAVVSGIALAVAGQSLAATKAQRFAAVLPPLAGAVAIGGDTLARGSDGRQALFLFTLVALVLVVLRLLYAPYLARQLALYREGRRADEVTKGQLFVFLLAFAATTVLVAVLIG</sequence>
<feature type="transmembrane region" description="Helical" evidence="1">
    <location>
        <begin position="64"/>
        <end position="86"/>
    </location>
</feature>
<accession>A0ABS7W3M3</accession>
<dbReference type="EMBL" id="JAHSTP010000004">
    <property type="protein sequence ID" value="MBZ6152134.1"/>
    <property type="molecule type" value="Genomic_DNA"/>
</dbReference>
<evidence type="ECO:0000313" key="2">
    <source>
        <dbReference type="EMBL" id="MBZ6152134.1"/>
    </source>
</evidence>
<dbReference type="RefSeq" id="WP_037762654.1">
    <property type="nucleotide sequence ID" value="NZ_BNEF01000003.1"/>
</dbReference>
<dbReference type="Proteomes" id="UP000758701">
    <property type="component" value="Unassembled WGS sequence"/>
</dbReference>
<name>A0ABS7W3M3_STROV</name>
<keyword evidence="1" id="KW-0472">Membrane</keyword>
<evidence type="ECO:0000313" key="3">
    <source>
        <dbReference type="Proteomes" id="UP000758701"/>
    </source>
</evidence>
<evidence type="ECO:0000256" key="1">
    <source>
        <dbReference type="SAM" id="Phobius"/>
    </source>
</evidence>
<keyword evidence="1" id="KW-0812">Transmembrane</keyword>
<reference evidence="2 3" key="1">
    <citation type="submission" date="2021-06" db="EMBL/GenBank/DDBJ databases">
        <title>Ecological speciation of a Streptomyces species isolated from different habitats and geographic origins.</title>
        <authorList>
            <person name="Wang J."/>
        </authorList>
    </citation>
    <scope>NUCLEOTIDE SEQUENCE [LARGE SCALE GENOMIC DNA]</scope>
    <source>
        <strain evidence="2 3">FXJ8.012</strain>
    </source>
</reference>
<proteinExistence type="predicted"/>
<gene>
    <name evidence="2" type="ORF">KVH32_13325</name>
</gene>
<comment type="caution">
    <text evidence="2">The sequence shown here is derived from an EMBL/GenBank/DDBJ whole genome shotgun (WGS) entry which is preliminary data.</text>
</comment>
<keyword evidence="1" id="KW-1133">Transmembrane helix</keyword>
<organism evidence="2 3">
    <name type="scientific">Streptomyces olivaceus</name>
    <dbReference type="NCBI Taxonomy" id="47716"/>
    <lineage>
        <taxon>Bacteria</taxon>
        <taxon>Bacillati</taxon>
        <taxon>Actinomycetota</taxon>
        <taxon>Actinomycetes</taxon>
        <taxon>Kitasatosporales</taxon>
        <taxon>Streptomycetaceae</taxon>
        <taxon>Streptomyces</taxon>
    </lineage>
</organism>
<keyword evidence="3" id="KW-1185">Reference proteome</keyword>
<feature type="transmembrane region" description="Helical" evidence="1">
    <location>
        <begin position="107"/>
        <end position="125"/>
    </location>
</feature>
<protein>
    <submittedName>
        <fullName evidence="2">Uncharacterized protein</fullName>
    </submittedName>
</protein>